<evidence type="ECO:0000313" key="2">
    <source>
        <dbReference type="EMBL" id="PIA92839.1"/>
    </source>
</evidence>
<feature type="transmembrane region" description="Helical" evidence="1">
    <location>
        <begin position="20"/>
        <end position="38"/>
    </location>
</feature>
<reference evidence="2 3" key="1">
    <citation type="submission" date="2015-10" db="EMBL/GenBank/DDBJ databases">
        <title>The cercosporin biosynthetic gene cluster was horizontally transferred to several fungal lineages and shown to be expanded in Cercospora beticola based on microsynteny with recipient genomes.</title>
        <authorList>
            <person name="De Jonge R."/>
            <person name="Ebert M.K."/>
            <person name="Suttle J.C."/>
            <person name="Jurick Ii W.M."/>
            <person name="Secor G.A."/>
            <person name="Thomma B.P."/>
            <person name="Van De Peer Y."/>
            <person name="Bolton M.D."/>
        </authorList>
    </citation>
    <scope>NUCLEOTIDE SEQUENCE [LARGE SCALE GENOMIC DNA]</scope>
    <source>
        <strain evidence="2 3">09-40</strain>
    </source>
</reference>
<keyword evidence="1" id="KW-0472">Membrane</keyword>
<protein>
    <submittedName>
        <fullName evidence="2">Uncharacterized protein</fullName>
    </submittedName>
</protein>
<dbReference type="AlphaFoldDB" id="A0A2G5HJY0"/>
<name>A0A2G5HJY0_CERBT</name>
<gene>
    <name evidence="2" type="ORF">CB0940_03953</name>
</gene>
<comment type="caution">
    <text evidence="2">The sequence shown here is derived from an EMBL/GenBank/DDBJ whole genome shotgun (WGS) entry which is preliminary data.</text>
</comment>
<dbReference type="Proteomes" id="UP000230605">
    <property type="component" value="Chromosome 4"/>
</dbReference>
<accession>A0A2G5HJY0</accession>
<keyword evidence="1" id="KW-0812">Transmembrane</keyword>
<keyword evidence="1" id="KW-1133">Transmembrane helix</keyword>
<dbReference type="EMBL" id="LKMD01000105">
    <property type="protein sequence ID" value="PIA92839.1"/>
    <property type="molecule type" value="Genomic_DNA"/>
</dbReference>
<organism evidence="2 3">
    <name type="scientific">Cercospora beticola</name>
    <name type="common">Sugarbeet leaf spot fungus</name>
    <dbReference type="NCBI Taxonomy" id="122368"/>
    <lineage>
        <taxon>Eukaryota</taxon>
        <taxon>Fungi</taxon>
        <taxon>Dikarya</taxon>
        <taxon>Ascomycota</taxon>
        <taxon>Pezizomycotina</taxon>
        <taxon>Dothideomycetes</taxon>
        <taxon>Dothideomycetidae</taxon>
        <taxon>Mycosphaerellales</taxon>
        <taxon>Mycosphaerellaceae</taxon>
        <taxon>Cercospora</taxon>
    </lineage>
</organism>
<proteinExistence type="predicted"/>
<sequence length="143" mass="15695">MNLTFDTKAGTPYRSIMEWHAVLGLVISTSDFALNIVVNRDKIKKDADATAQWIVRIVQIPKAVVSKESRAVAEQLASKLTARSTRQAAEQDLQAAVSALQRQTGHVAIQMSEEEFHDALEGDDGWWYAAEVLGLSPAKAKDS</sequence>
<evidence type="ECO:0000313" key="3">
    <source>
        <dbReference type="Proteomes" id="UP000230605"/>
    </source>
</evidence>
<dbReference type="OrthoDB" id="3634142at2759"/>
<evidence type="ECO:0000256" key="1">
    <source>
        <dbReference type="SAM" id="Phobius"/>
    </source>
</evidence>